<proteinExistence type="predicted"/>
<dbReference type="AlphaFoldDB" id="A0A418LW07"/>
<dbReference type="OrthoDB" id="962121at2"/>
<organism evidence="1 2">
    <name type="scientific">Fibrisoma montanum</name>
    <dbReference type="NCBI Taxonomy" id="2305895"/>
    <lineage>
        <taxon>Bacteria</taxon>
        <taxon>Pseudomonadati</taxon>
        <taxon>Bacteroidota</taxon>
        <taxon>Cytophagia</taxon>
        <taxon>Cytophagales</taxon>
        <taxon>Spirosomataceae</taxon>
        <taxon>Fibrisoma</taxon>
    </lineage>
</organism>
<protein>
    <submittedName>
        <fullName evidence="1">Uncharacterized protein</fullName>
    </submittedName>
</protein>
<dbReference type="Proteomes" id="UP000283523">
    <property type="component" value="Unassembled WGS sequence"/>
</dbReference>
<keyword evidence="2" id="KW-1185">Reference proteome</keyword>
<reference evidence="1 2" key="1">
    <citation type="submission" date="2018-08" db="EMBL/GenBank/DDBJ databases">
        <title>Fibrisoma montanum sp. nov., isolated from Danxia mountain soil.</title>
        <authorList>
            <person name="Huang Y."/>
        </authorList>
    </citation>
    <scope>NUCLEOTIDE SEQUENCE [LARGE SCALE GENOMIC DNA]</scope>
    <source>
        <strain evidence="1 2">HYT19</strain>
    </source>
</reference>
<name>A0A418LW07_9BACT</name>
<gene>
    <name evidence="1" type="ORF">DYU11_31740</name>
</gene>
<accession>A0A418LW07</accession>
<dbReference type="EMBL" id="QXED01000018">
    <property type="protein sequence ID" value="RIV17429.1"/>
    <property type="molecule type" value="Genomic_DNA"/>
</dbReference>
<dbReference type="RefSeq" id="WP_119671785.1">
    <property type="nucleotide sequence ID" value="NZ_QXED01000018.1"/>
</dbReference>
<evidence type="ECO:0000313" key="2">
    <source>
        <dbReference type="Proteomes" id="UP000283523"/>
    </source>
</evidence>
<comment type="caution">
    <text evidence="1">The sequence shown here is derived from an EMBL/GenBank/DDBJ whole genome shotgun (WGS) entry which is preliminary data.</text>
</comment>
<sequence>MSRTKSATRYYSLYIFNGEYCTRSASNYLNAVEDLEDVAKQGAEPLGVYDLHDWRFDWKLNDSTQQLEHQDRVLELTNSLRLKNEKAL</sequence>
<evidence type="ECO:0000313" key="1">
    <source>
        <dbReference type="EMBL" id="RIV17429.1"/>
    </source>
</evidence>